<dbReference type="EMBL" id="JARBDR010000328">
    <property type="protein sequence ID" value="KAJ8316358.1"/>
    <property type="molecule type" value="Genomic_DNA"/>
</dbReference>
<comment type="subcellular location">
    <subcellularLocation>
        <location evidence="1">Membrane</location>
    </subcellularLocation>
</comment>
<keyword evidence="12" id="KW-1185">Reference proteome</keyword>
<evidence type="ECO:0000256" key="5">
    <source>
        <dbReference type="ARBA" id="ARBA00022750"/>
    </source>
</evidence>
<keyword evidence="7 9" id="KW-0472">Membrane</keyword>
<dbReference type="InterPro" id="IPR009119">
    <property type="entry name" value="BACE"/>
</dbReference>
<keyword evidence="3" id="KW-0645">Protease</keyword>
<dbReference type="Gene3D" id="2.40.70.10">
    <property type="entry name" value="Acid Proteases"/>
    <property type="match status" value="3"/>
</dbReference>
<dbReference type="Proteomes" id="UP001217089">
    <property type="component" value="Unassembled WGS sequence"/>
</dbReference>
<evidence type="ECO:0000256" key="8">
    <source>
        <dbReference type="ARBA" id="ARBA00023145"/>
    </source>
</evidence>
<dbReference type="InterPro" id="IPR033121">
    <property type="entry name" value="PEPTIDASE_A1"/>
</dbReference>
<organism evidence="11 12">
    <name type="scientific">Tegillarca granosa</name>
    <name type="common">Malaysian cockle</name>
    <name type="synonym">Anadara granosa</name>
    <dbReference type="NCBI Taxonomy" id="220873"/>
    <lineage>
        <taxon>Eukaryota</taxon>
        <taxon>Metazoa</taxon>
        <taxon>Spiralia</taxon>
        <taxon>Lophotrochozoa</taxon>
        <taxon>Mollusca</taxon>
        <taxon>Bivalvia</taxon>
        <taxon>Autobranchia</taxon>
        <taxon>Pteriomorphia</taxon>
        <taxon>Arcoida</taxon>
        <taxon>Arcoidea</taxon>
        <taxon>Arcidae</taxon>
        <taxon>Tegillarca</taxon>
    </lineage>
</organism>
<keyword evidence="4" id="KW-0732">Signal</keyword>
<reference evidence="11 12" key="1">
    <citation type="submission" date="2022-12" db="EMBL/GenBank/DDBJ databases">
        <title>Chromosome-level genome of Tegillarca granosa.</title>
        <authorList>
            <person name="Kim J."/>
        </authorList>
    </citation>
    <scope>NUCLEOTIDE SEQUENCE [LARGE SCALE GENOMIC DNA]</scope>
    <source>
        <strain evidence="11">Teg-2019</strain>
        <tissue evidence="11">Adductor muscle</tissue>
    </source>
</reference>
<proteinExistence type="inferred from homology"/>
<sequence length="400" mass="44756">MITLMTHLLKNSTKHLMVVTLTILNLVLHVLVSGEVINLPLRRFSGHDFVKHRTKRDTGSIVNQRHNLEGKPGQGYYLEANIGSSNFAIAASPNQDITKYFSRDKSSSYIEIGTEVYVPYTQGNWKGVLGTDLVTLTSLPNVQVRSNIAFITHSSNFFINGSNWQGILGLAYSQIARTLGGLDSTLYTGQLYYTNIYKEWYYEVTIVDIDVNGQSLKMDCKEYNFPKTIVDSGTTNLRLPDKVFNQVVARIKQYTSAQGAIPPSDAFWDGNDNICWKENSVPYSTVLGAVVMEGYYVVFDRENKKIGFAESTCPVRDKSVIRSIITGPFKATGNLSDCAYVKVENDDSALTVVAYIMAGICCVCLLPLIVMVIHWQCRKKVCNKNENRHSDTNDLMTDTN</sequence>
<feature type="domain" description="Peptidase A1" evidence="10">
    <location>
        <begin position="70"/>
        <end position="176"/>
    </location>
</feature>
<evidence type="ECO:0000313" key="12">
    <source>
        <dbReference type="Proteomes" id="UP001217089"/>
    </source>
</evidence>
<gene>
    <name evidence="11" type="ORF">KUTeg_006372</name>
</gene>
<dbReference type="PRINTS" id="PR01815">
    <property type="entry name" value="BACEFAMILY"/>
</dbReference>
<keyword evidence="9" id="KW-0812">Transmembrane</keyword>
<dbReference type="InterPro" id="IPR021109">
    <property type="entry name" value="Peptidase_aspartic_dom_sf"/>
</dbReference>
<dbReference type="Pfam" id="PF00026">
    <property type="entry name" value="Asp"/>
    <property type="match status" value="2"/>
</dbReference>
<dbReference type="PANTHER" id="PTHR47965">
    <property type="entry name" value="ASPARTYL PROTEASE-RELATED"/>
    <property type="match status" value="1"/>
</dbReference>
<evidence type="ECO:0000256" key="4">
    <source>
        <dbReference type="ARBA" id="ARBA00022729"/>
    </source>
</evidence>
<feature type="transmembrane region" description="Helical" evidence="9">
    <location>
        <begin position="352"/>
        <end position="375"/>
    </location>
</feature>
<evidence type="ECO:0000256" key="9">
    <source>
        <dbReference type="SAM" id="Phobius"/>
    </source>
</evidence>
<dbReference type="PRINTS" id="PR00792">
    <property type="entry name" value="PEPSIN"/>
</dbReference>
<evidence type="ECO:0000256" key="7">
    <source>
        <dbReference type="ARBA" id="ARBA00023136"/>
    </source>
</evidence>
<keyword evidence="9" id="KW-1133">Transmembrane helix</keyword>
<evidence type="ECO:0000256" key="1">
    <source>
        <dbReference type="ARBA" id="ARBA00004370"/>
    </source>
</evidence>
<dbReference type="InterPro" id="IPR001461">
    <property type="entry name" value="Aspartic_peptidase_A1"/>
</dbReference>
<keyword evidence="5" id="KW-0064">Aspartyl protease</keyword>
<evidence type="ECO:0000256" key="3">
    <source>
        <dbReference type="ARBA" id="ARBA00022670"/>
    </source>
</evidence>
<evidence type="ECO:0000256" key="2">
    <source>
        <dbReference type="ARBA" id="ARBA00007447"/>
    </source>
</evidence>
<comment type="caution">
    <text evidence="11">The sequence shown here is derived from an EMBL/GenBank/DDBJ whole genome shotgun (WGS) entry which is preliminary data.</text>
</comment>
<keyword evidence="6" id="KW-0378">Hydrolase</keyword>
<accession>A0ABQ9FGA3</accession>
<evidence type="ECO:0000256" key="6">
    <source>
        <dbReference type="ARBA" id="ARBA00022801"/>
    </source>
</evidence>
<dbReference type="PANTHER" id="PTHR47965:SF12">
    <property type="entry name" value="ASPARTIC PROTEINASE 3-RELATED"/>
    <property type="match status" value="1"/>
</dbReference>
<name>A0ABQ9FGA3_TEGGR</name>
<comment type="similarity">
    <text evidence="2">Belongs to the peptidase A1 family.</text>
</comment>
<protein>
    <recommendedName>
        <fullName evidence="10">Peptidase A1 domain-containing protein</fullName>
    </recommendedName>
</protein>
<evidence type="ECO:0000313" key="11">
    <source>
        <dbReference type="EMBL" id="KAJ8316358.1"/>
    </source>
</evidence>
<feature type="domain" description="Peptidase A1" evidence="10">
    <location>
        <begin position="178"/>
        <end position="257"/>
    </location>
</feature>
<evidence type="ECO:0000259" key="10">
    <source>
        <dbReference type="Pfam" id="PF00026"/>
    </source>
</evidence>
<keyword evidence="8" id="KW-0865">Zymogen</keyword>
<dbReference type="SUPFAM" id="SSF50630">
    <property type="entry name" value="Acid proteases"/>
    <property type="match status" value="1"/>
</dbReference>